<protein>
    <submittedName>
        <fullName evidence="1">Uncharacterized protein</fullName>
    </submittedName>
</protein>
<organism evidence="1">
    <name type="scientific">marine sediment metagenome</name>
    <dbReference type="NCBI Taxonomy" id="412755"/>
    <lineage>
        <taxon>unclassified sequences</taxon>
        <taxon>metagenomes</taxon>
        <taxon>ecological metagenomes</taxon>
    </lineage>
</organism>
<dbReference type="EMBL" id="BART01010520">
    <property type="protein sequence ID" value="GAG89268.1"/>
    <property type="molecule type" value="Genomic_DNA"/>
</dbReference>
<feature type="non-terminal residue" evidence="1">
    <location>
        <position position="56"/>
    </location>
</feature>
<proteinExistence type="predicted"/>
<reference evidence="1" key="1">
    <citation type="journal article" date="2014" name="Front. Microbiol.">
        <title>High frequency of phylogenetically diverse reductive dehalogenase-homologous genes in deep subseafloor sedimentary metagenomes.</title>
        <authorList>
            <person name="Kawai M."/>
            <person name="Futagami T."/>
            <person name="Toyoda A."/>
            <person name="Takaki Y."/>
            <person name="Nishi S."/>
            <person name="Hori S."/>
            <person name="Arai W."/>
            <person name="Tsubouchi T."/>
            <person name="Morono Y."/>
            <person name="Uchiyama I."/>
            <person name="Ito T."/>
            <person name="Fujiyama A."/>
            <person name="Inagaki F."/>
            <person name="Takami H."/>
        </authorList>
    </citation>
    <scope>NUCLEOTIDE SEQUENCE</scope>
    <source>
        <strain evidence="1">Expedition CK06-06</strain>
    </source>
</reference>
<sequence>MQGIGAQSISPSVSLSLCKCIASGNTATKTGLNGQAIDGGLSAQGFLLRYPSGVTL</sequence>
<gene>
    <name evidence="1" type="ORF">S01H4_22833</name>
</gene>
<dbReference type="AlphaFoldDB" id="X1BYJ5"/>
<comment type="caution">
    <text evidence="1">The sequence shown here is derived from an EMBL/GenBank/DDBJ whole genome shotgun (WGS) entry which is preliminary data.</text>
</comment>
<name>X1BYJ5_9ZZZZ</name>
<accession>X1BYJ5</accession>
<evidence type="ECO:0000313" key="1">
    <source>
        <dbReference type="EMBL" id="GAG89268.1"/>
    </source>
</evidence>